<keyword evidence="3" id="KW-0690">Ribosome biogenesis</keyword>
<evidence type="ECO:0000313" key="8">
    <source>
        <dbReference type="EMBL" id="CAE0610767.1"/>
    </source>
</evidence>
<organism evidence="8">
    <name type="scientific">Picocystis salinarum</name>
    <dbReference type="NCBI Taxonomy" id="88271"/>
    <lineage>
        <taxon>Eukaryota</taxon>
        <taxon>Viridiplantae</taxon>
        <taxon>Chlorophyta</taxon>
        <taxon>Picocystophyceae</taxon>
        <taxon>Picocystales</taxon>
        <taxon>Picocystaceae</taxon>
        <taxon>Picocystis</taxon>
    </lineage>
</organism>
<dbReference type="GO" id="GO:0000462">
    <property type="term" value="P:maturation of SSU-rRNA from tricistronic rRNA transcript (SSU-rRNA, 5.8S rRNA, LSU-rRNA)"/>
    <property type="evidence" value="ECO:0007669"/>
    <property type="project" value="TreeGrafter"/>
</dbReference>
<gene>
    <name evidence="8" type="ORF">PSAL00342_LOCUS4602</name>
</gene>
<dbReference type="GO" id="GO:0034455">
    <property type="term" value="C:t-UTP complex"/>
    <property type="evidence" value="ECO:0007669"/>
    <property type="project" value="TreeGrafter"/>
</dbReference>
<dbReference type="GO" id="GO:0030686">
    <property type="term" value="C:90S preribosome"/>
    <property type="evidence" value="ECO:0007669"/>
    <property type="project" value="TreeGrafter"/>
</dbReference>
<accession>A0A7S3XCR0</accession>
<dbReference type="InterPro" id="IPR016024">
    <property type="entry name" value="ARM-type_fold"/>
</dbReference>
<feature type="domain" description="BP28 C-terminal" evidence="7">
    <location>
        <begin position="1680"/>
        <end position="1846"/>
    </location>
</feature>
<dbReference type="EMBL" id="HBIS01005085">
    <property type="protein sequence ID" value="CAE0610767.1"/>
    <property type="molecule type" value="Transcribed_RNA"/>
</dbReference>
<comment type="similarity">
    <text evidence="2">Belongs to the HEATR1/UTP10 family.</text>
</comment>
<comment type="subcellular location">
    <subcellularLocation>
        <location evidence="1">Nucleus</location>
        <location evidence="1">Nucleolus</location>
    </subcellularLocation>
</comment>
<evidence type="ECO:0000256" key="6">
    <source>
        <dbReference type="ARBA" id="ARBA00023274"/>
    </source>
</evidence>
<keyword evidence="5" id="KW-0539">Nucleus</keyword>
<dbReference type="Pfam" id="PF08146">
    <property type="entry name" value="BP28CT"/>
    <property type="match status" value="1"/>
</dbReference>
<dbReference type="SUPFAM" id="SSF48371">
    <property type="entry name" value="ARM repeat"/>
    <property type="match status" value="1"/>
</dbReference>
<evidence type="ECO:0000259" key="7">
    <source>
        <dbReference type="SMART" id="SM01036"/>
    </source>
</evidence>
<evidence type="ECO:0000256" key="5">
    <source>
        <dbReference type="ARBA" id="ARBA00023242"/>
    </source>
</evidence>
<dbReference type="PANTHER" id="PTHR13457">
    <property type="entry name" value="BAP28"/>
    <property type="match status" value="1"/>
</dbReference>
<protein>
    <recommendedName>
        <fullName evidence="7">BP28 C-terminal domain-containing protein</fullName>
    </recommendedName>
</protein>
<proteinExistence type="inferred from homology"/>
<dbReference type="PANTHER" id="PTHR13457:SF1">
    <property type="entry name" value="HEAT REPEAT-CONTAINING PROTEIN 1"/>
    <property type="match status" value="1"/>
</dbReference>
<keyword evidence="4" id="KW-0698">rRNA processing</keyword>
<dbReference type="InterPro" id="IPR012954">
    <property type="entry name" value="BP28_C_dom"/>
</dbReference>
<dbReference type="InterPro" id="IPR022125">
    <property type="entry name" value="U3snoRNP10_N"/>
</dbReference>
<reference evidence="8" key="1">
    <citation type="submission" date="2021-01" db="EMBL/GenBank/DDBJ databases">
        <authorList>
            <person name="Corre E."/>
            <person name="Pelletier E."/>
            <person name="Niang G."/>
            <person name="Scheremetjew M."/>
            <person name="Finn R."/>
            <person name="Kale V."/>
            <person name="Holt S."/>
            <person name="Cochrane G."/>
            <person name="Meng A."/>
            <person name="Brown T."/>
            <person name="Cohen L."/>
        </authorList>
    </citation>
    <scope>NUCLEOTIDE SEQUENCE</scope>
    <source>
        <strain evidence="8">CCMP1897</strain>
    </source>
</reference>
<name>A0A7S3XCR0_9CHLO</name>
<dbReference type="InterPro" id="IPR040191">
    <property type="entry name" value="UTP10"/>
</dbReference>
<evidence type="ECO:0000256" key="4">
    <source>
        <dbReference type="ARBA" id="ARBA00022552"/>
    </source>
</evidence>
<dbReference type="GO" id="GO:0045943">
    <property type="term" value="P:positive regulation of transcription by RNA polymerase I"/>
    <property type="evidence" value="ECO:0007669"/>
    <property type="project" value="TreeGrafter"/>
</dbReference>
<dbReference type="Pfam" id="PF12397">
    <property type="entry name" value="U3snoRNP10"/>
    <property type="match status" value="1"/>
</dbReference>
<dbReference type="Gene3D" id="1.25.10.10">
    <property type="entry name" value="Leucine-rich Repeat Variant"/>
    <property type="match status" value="2"/>
</dbReference>
<evidence type="ECO:0000256" key="2">
    <source>
        <dbReference type="ARBA" id="ARBA00010559"/>
    </source>
</evidence>
<dbReference type="GO" id="GO:0030515">
    <property type="term" value="F:snoRNA binding"/>
    <property type="evidence" value="ECO:0007669"/>
    <property type="project" value="TreeGrafter"/>
</dbReference>
<keyword evidence="6" id="KW-0687">Ribonucleoprotein</keyword>
<dbReference type="InterPro" id="IPR011989">
    <property type="entry name" value="ARM-like"/>
</dbReference>
<evidence type="ECO:0000256" key="3">
    <source>
        <dbReference type="ARBA" id="ARBA00022517"/>
    </source>
</evidence>
<sequence>MALEACEELEAADERFARGKKILFGHAVEDDKELLQKHIAEFLRLLAPYYARPAADKIMEHLVRSKEAWFRCADDVLACVLPFHATERFAKVLRAIDLTHSSWRCLKQTQKNRTHLTRGRIVQLAAQDQAALQFLCREVKEAAHIARTGTGAVASFYAVTLVETMQIMPKESVQRYQVVHLVIQFVAGVLQQKKASVEAVAAVFMVAAQLTSKVSLEREVSDVLLELVGKGAPELLQVQAVYLMAHIAYTQRGQVPELAEKPFNHLVKFHNIVDVMGGLASGSKKGLGLVRLFLFRLVDNAAIKSKQAEMLMKLVRAVDVGDLAGELVYRLSQKATSCEAEGYAVAVYVDLLKELETKHPMQVDAAVQKLLDEDKESGKLFEFFSGVFQGSVLQPMQDTKVSSLTALNSPKGKLRVAALKRLDAEMEQLCIHTKLHDLVSDAVVKALQDEKVDVVRAALSTKFLREMKTGAVYDLLHQRFLSTMASLKNSTSADVSRDLQVCCTLIRFLADHYGQHKAEKQSDVLHLLLNNVLIHPRTVKVNLLCIYLVTKVEHKLEPLRVCSEEGAHEEIRPSPGKQNQRIVQELSNTRFFQECFGTLYQAARQQNLCSLELLTSLALNAFLSKFEDSRPQANSTLTVAFGLVGSLQKRLNIGSKMPLGPGTWQEGLPPENYWDWEQSEPGKAGLVLWRELFLSFLRCLPARSLPWESTFFGTTARELITTVLSFSAVDTLQEHIDALFVATRDSRIVLLGQIVTLHPQEAPLQARANALALLLDTYNNAPEGQAMCETEELVRQTAPAVLVALCAPEQMVRKRAIECCKAAAQLNIPASTNELKKKSCLKELLSMFGKISEKQVDTLHDPEGLLKGMRKKAYSNSSEVSQFILTAAVTGKSSHCKRTLLRVSRVLLKDSEVLSATVELFGSTSAGAMTEHSQEWALLRELLQLYTVSNISALNEGMQGQCYRNIVSACRVPEDTEDVRRTRHIRCAVLKLLTPQLMTSAPLQTQIDLLENMLDILIKDPSEQCHTLCKHFFNQYNVPHDHIVHFLNIFPEGRQGNEWTRKKTKVGHEDDGSVEVNIFIQKKLRESVAMLEIMQWKQGSFNTSPEVAQAVCCLMRHLLANPDHEDSAEGDEIELEIPADYCLKLCVSVLHQCAEVDNIHDINVDVVFQCAKQTLDKNLRRSSLKLLATLSDKNPDMGLHHALDALKVASTSVLRDSDQLSFEVAHMVVQAAIPAFAKKGKDVKEVVEIVLQSLSHVAEHRRGYILSALWYAMQRDEDRGVFFILFMRELVKKEQIWARGDAAQLLEKIDPLLVMEHLVAMGTDQRKNIAELQEVVSLLTSIVNALLLESREESDRQERLSTIYSSIISFCVGSIQAVERMSKTSANRSRDGPEGSIRESLWSLVTLVSNARSPETHAACMLDFLFTGKVEEQKTVLRVIAHTSEVFECTYGKRSRPDASPLIKVVEALNAMLTRDGKERNVSSLYNPILSVLWHLITLYGERTPEIALYALAGELHVIDQGEAMPSTAAIQCLAQGVKKAGRAFIPKIPEFMPRLLDQLTAVLELLRARRTDEYGATMLGKAEALLEAVDICIEYLGPLLTPYISKIAELALSPVFIDSKHEELSQKASRVFVSIPKHVPPRIALPTILALYSSVEGLGDESLQAYYLVLEQVIRRLDKHEFKVHHVSIFAGLLQGLAVRQTAPSSIKHCERAEASCAHVCLELVKRLNDSQFSPLLERLMEWAEAKDVPCDVSRAHTARHASMFHLVSVLSSSLKAVFAPYYAVFFDDLLGSLKEGSSGQKSAKRRKVDEEEGKEEWEMRYYALHALQNCFLHDDGVVMHQQRFEVAIPVVVSQCTFMPDSINGSEVSREQMDVVVADCIVQLAVLMGDDSLWKPMNHKLLMHTRNERAHTRFLALKSIKKMVERLQEEYLIFLPETLPFLAELLEDSHSKVENTSKEIIRLLEQVSGEDLEQYLKGG</sequence>
<dbReference type="GO" id="GO:0032040">
    <property type="term" value="C:small-subunit processome"/>
    <property type="evidence" value="ECO:0007669"/>
    <property type="project" value="TreeGrafter"/>
</dbReference>
<evidence type="ECO:0000256" key="1">
    <source>
        <dbReference type="ARBA" id="ARBA00004604"/>
    </source>
</evidence>
<dbReference type="SMART" id="SM01036">
    <property type="entry name" value="BP28CT"/>
    <property type="match status" value="1"/>
</dbReference>